<proteinExistence type="predicted"/>
<dbReference type="SMART" id="SM00137">
    <property type="entry name" value="MAM"/>
    <property type="match status" value="2"/>
</dbReference>
<dbReference type="InParanoid" id="A7RVC8"/>
<dbReference type="PANTHER" id="PTHR23282:SF101">
    <property type="entry name" value="MAM DOMAIN-CONTAINING PROTEIN"/>
    <property type="match status" value="1"/>
</dbReference>
<name>A7RVC8_NEMVE</name>
<dbReference type="eggNOG" id="ENOG502R0P7">
    <property type="taxonomic scope" value="Eukaryota"/>
</dbReference>
<dbReference type="SUPFAM" id="SSF49899">
    <property type="entry name" value="Concanavalin A-like lectins/glucanases"/>
    <property type="match status" value="2"/>
</dbReference>
<dbReference type="CDD" id="cd06263">
    <property type="entry name" value="MAM"/>
    <property type="match status" value="2"/>
</dbReference>
<protein>
    <recommendedName>
        <fullName evidence="1">MAM domain-containing protein</fullName>
    </recommendedName>
</protein>
<organism evidence="2 3">
    <name type="scientific">Nematostella vectensis</name>
    <name type="common">Starlet sea anemone</name>
    <dbReference type="NCBI Taxonomy" id="45351"/>
    <lineage>
        <taxon>Eukaryota</taxon>
        <taxon>Metazoa</taxon>
        <taxon>Cnidaria</taxon>
        <taxon>Anthozoa</taxon>
        <taxon>Hexacorallia</taxon>
        <taxon>Actiniaria</taxon>
        <taxon>Edwardsiidae</taxon>
        <taxon>Nematostella</taxon>
    </lineage>
</organism>
<dbReference type="Pfam" id="PF00629">
    <property type="entry name" value="MAM"/>
    <property type="match status" value="2"/>
</dbReference>
<dbReference type="PROSITE" id="PS50060">
    <property type="entry name" value="MAM_2"/>
    <property type="match status" value="2"/>
</dbReference>
<dbReference type="PANTHER" id="PTHR23282">
    <property type="entry name" value="APICAL ENDOSOMAL GLYCOPROTEIN PRECURSOR"/>
    <property type="match status" value="1"/>
</dbReference>
<dbReference type="AlphaFoldDB" id="A7RVC8"/>
<evidence type="ECO:0000313" key="2">
    <source>
        <dbReference type="EMBL" id="EDO44550.1"/>
    </source>
</evidence>
<feature type="domain" description="MAM" evidence="1">
    <location>
        <begin position="227"/>
        <end position="342"/>
    </location>
</feature>
<gene>
    <name evidence="2" type="ORF">NEMVEDRAFT_v1g202693</name>
</gene>
<dbReference type="Proteomes" id="UP000001593">
    <property type="component" value="Unassembled WGS sequence"/>
</dbReference>
<evidence type="ECO:0000313" key="3">
    <source>
        <dbReference type="Proteomes" id="UP000001593"/>
    </source>
</evidence>
<reference evidence="2 3" key="1">
    <citation type="journal article" date="2007" name="Science">
        <title>Sea anemone genome reveals ancestral eumetazoan gene repertoire and genomic organization.</title>
        <authorList>
            <person name="Putnam N.H."/>
            <person name="Srivastava M."/>
            <person name="Hellsten U."/>
            <person name="Dirks B."/>
            <person name="Chapman J."/>
            <person name="Salamov A."/>
            <person name="Terry A."/>
            <person name="Shapiro H."/>
            <person name="Lindquist E."/>
            <person name="Kapitonov V.V."/>
            <person name="Jurka J."/>
            <person name="Genikhovich G."/>
            <person name="Grigoriev I.V."/>
            <person name="Lucas S.M."/>
            <person name="Steele R.E."/>
            <person name="Finnerty J.R."/>
            <person name="Technau U."/>
            <person name="Martindale M.Q."/>
            <person name="Rokhsar D.S."/>
        </authorList>
    </citation>
    <scope>NUCLEOTIDE SEQUENCE [LARGE SCALE GENOMIC DNA]</scope>
    <source>
        <strain evidence="3">CH2 X CH6</strain>
    </source>
</reference>
<keyword evidence="3" id="KW-1185">Reference proteome</keyword>
<dbReference type="GO" id="GO:0016020">
    <property type="term" value="C:membrane"/>
    <property type="evidence" value="ECO:0007669"/>
    <property type="project" value="InterPro"/>
</dbReference>
<dbReference type="HOGENOM" id="CLU_812102_0_0_1"/>
<sequence length="342" mass="38905">METQFRRHTHIRYWTIKRPYFRSRYGDALVLRILRNHFYQKVDEKGPPAFRDYPRSFVYAESSSPVRHGQTTRLISQAFQATSATCLSFFYHMYGDGIGGLEVYLVNSSRTMAIVWTRRGNHGNQWLQGLVDIKSSDTYQVMFEAIRGTSYYGDIALDDVTFRNGDCNCPLQKQQLRMRQPSHLMFVILERHPGPIALGIITRRILGRRPACIGITGGYTLVEVRVSAPGYYILLESSSPFTQGMTGRLVSKQYQASPAICLSFWYAMYGSTMGSLSVFVYNTAGRTRLWSRSGDQGQEWRKAEMSISSHLFFKIVFEGVRGSSYHSDIALDDVSVIYGGCG</sequence>
<feature type="domain" description="MAM" evidence="1">
    <location>
        <begin position="52"/>
        <end position="171"/>
    </location>
</feature>
<dbReference type="OMA" id="WVINICI"/>
<dbReference type="EMBL" id="DS469543">
    <property type="protein sequence ID" value="EDO44550.1"/>
    <property type="molecule type" value="Genomic_DNA"/>
</dbReference>
<dbReference type="InterPro" id="IPR000998">
    <property type="entry name" value="MAM_dom"/>
</dbReference>
<accession>A7RVC8</accession>
<evidence type="ECO:0000259" key="1">
    <source>
        <dbReference type="PROSITE" id="PS50060"/>
    </source>
</evidence>
<dbReference type="Gene3D" id="2.60.120.200">
    <property type="match status" value="2"/>
</dbReference>
<dbReference type="InterPro" id="IPR051560">
    <property type="entry name" value="MAM_domain-containing"/>
</dbReference>
<dbReference type="InterPro" id="IPR013320">
    <property type="entry name" value="ConA-like_dom_sf"/>
</dbReference>